<dbReference type="PANTHER" id="PTHR22642">
    <property type="entry name" value="IMIDAZOLONEPROPIONASE"/>
    <property type="match status" value="1"/>
</dbReference>
<dbReference type="Gene3D" id="3.20.20.140">
    <property type="entry name" value="Metal-dependent hydrolases"/>
    <property type="match status" value="1"/>
</dbReference>
<dbReference type="EMBL" id="FXUF01000013">
    <property type="protein sequence ID" value="SMP65820.1"/>
    <property type="molecule type" value="Genomic_DNA"/>
</dbReference>
<dbReference type="RefSeq" id="WP_283410184.1">
    <property type="nucleotide sequence ID" value="NZ_FXUF01000013.1"/>
</dbReference>
<reference evidence="2" key="1">
    <citation type="submission" date="2017-05" db="EMBL/GenBank/DDBJ databases">
        <authorList>
            <person name="Varghese N."/>
            <person name="Submissions S."/>
        </authorList>
    </citation>
    <scope>NUCLEOTIDE SEQUENCE</scope>
    <source>
        <strain evidence="2">Su22</strain>
    </source>
</reference>
<keyword evidence="3" id="KW-1185">Reference proteome</keyword>
<proteinExistence type="predicted"/>
<feature type="domain" description="Amidohydrolase 3" evidence="1">
    <location>
        <begin position="52"/>
        <end position="536"/>
    </location>
</feature>
<sequence>MKADYLIWGKAIFDSIQPEPFAGFVAVQGNRILQVGTSRQEADALTGTATRILDAGDGLVMPAFFDSHTHLVLAGMYQQCVNLGEARTEADAAAMVQGYAASVPDQEWVIGFNWYHVFWEEPRLPTRHSLDQWLPHRPVILVNAEAHGAWVNTKALELAGITRDTPNPPYGTIHRDDAGEATGFLEEAALGLVGRLAFDLSPSQEKEYIRDYLKSAAGYGITAVKDMQPYFGRNLGNLQVYAQMEADGELPLRVHAAPDLLGDLDEAENWRRTYASERLQVRHLKQFMDGVSTTHTALMLEDYADGPPGDRGASLCDLEAIGHAIGEGHRRNFSICLHSCGDRSARLALDYIEAAVKLHGPRAVRHTIEHNELVDPTDIPRYRQLEVIPSFMPEHLAMTQTFAATPFRQVMGEERAARMFAMKSFQRETGLLAIGSDCPVVSNNPFLEIYRAVTRLHNDGEPTGGWTPSEKLTMAEVLRGYTYGSAYSAGREAALGTLAPGRLADMVILDQNLFDIDPEAIRRTRVTFTMMDGAIING</sequence>
<dbReference type="PANTHER" id="PTHR22642:SF2">
    <property type="entry name" value="PROTEIN LONG AFTER FAR-RED 3"/>
    <property type="match status" value="1"/>
</dbReference>
<gene>
    <name evidence="2" type="ORF">SAMN06296020_11337</name>
</gene>
<dbReference type="InterPro" id="IPR033932">
    <property type="entry name" value="YtcJ-like"/>
</dbReference>
<comment type="caution">
    <text evidence="2">The sequence shown here is derived from an EMBL/GenBank/DDBJ whole genome shotgun (WGS) entry which is preliminary data.</text>
</comment>
<dbReference type="Gene3D" id="2.30.40.10">
    <property type="entry name" value="Urease, subunit C, domain 1"/>
    <property type="match status" value="1"/>
</dbReference>
<evidence type="ECO:0000313" key="3">
    <source>
        <dbReference type="Proteomes" id="UP001158066"/>
    </source>
</evidence>
<dbReference type="SUPFAM" id="SSF51338">
    <property type="entry name" value="Composite domain of metallo-dependent hydrolases"/>
    <property type="match status" value="1"/>
</dbReference>
<organism evidence="2 3">
    <name type="scientific">Anoxynatronum buryatiense</name>
    <dbReference type="NCBI Taxonomy" id="489973"/>
    <lineage>
        <taxon>Bacteria</taxon>
        <taxon>Bacillati</taxon>
        <taxon>Bacillota</taxon>
        <taxon>Clostridia</taxon>
        <taxon>Eubacteriales</taxon>
        <taxon>Clostridiaceae</taxon>
        <taxon>Anoxynatronum</taxon>
    </lineage>
</organism>
<protein>
    <recommendedName>
        <fullName evidence="1">Amidohydrolase 3 domain-containing protein</fullName>
    </recommendedName>
</protein>
<dbReference type="Proteomes" id="UP001158066">
    <property type="component" value="Unassembled WGS sequence"/>
</dbReference>
<dbReference type="GO" id="GO:0016810">
    <property type="term" value="F:hydrolase activity, acting on carbon-nitrogen (but not peptide) bonds"/>
    <property type="evidence" value="ECO:0007669"/>
    <property type="project" value="InterPro"/>
</dbReference>
<dbReference type="Pfam" id="PF07969">
    <property type="entry name" value="Amidohydro_3"/>
    <property type="match status" value="1"/>
</dbReference>
<evidence type="ECO:0000259" key="1">
    <source>
        <dbReference type="Pfam" id="PF07969"/>
    </source>
</evidence>
<evidence type="ECO:0000313" key="2">
    <source>
        <dbReference type="EMBL" id="SMP65820.1"/>
    </source>
</evidence>
<dbReference type="InterPro" id="IPR013108">
    <property type="entry name" value="Amidohydro_3"/>
</dbReference>
<dbReference type="AlphaFoldDB" id="A0AA45WXY3"/>
<dbReference type="Gene3D" id="3.10.310.70">
    <property type="match status" value="1"/>
</dbReference>
<dbReference type="CDD" id="cd01300">
    <property type="entry name" value="YtcJ_like"/>
    <property type="match status" value="1"/>
</dbReference>
<dbReference type="SUPFAM" id="SSF51556">
    <property type="entry name" value="Metallo-dependent hydrolases"/>
    <property type="match status" value="1"/>
</dbReference>
<dbReference type="InterPro" id="IPR032466">
    <property type="entry name" value="Metal_Hydrolase"/>
</dbReference>
<accession>A0AA45WXY3</accession>
<dbReference type="InterPro" id="IPR011059">
    <property type="entry name" value="Metal-dep_hydrolase_composite"/>
</dbReference>
<name>A0AA45WXY3_9CLOT</name>